<dbReference type="Pfam" id="PF13715">
    <property type="entry name" value="CarbopepD_reg_2"/>
    <property type="match status" value="1"/>
</dbReference>
<proteinExistence type="inferred from homology"/>
<dbReference type="Proteomes" id="UP000183200">
    <property type="component" value="Unassembled WGS sequence"/>
</dbReference>
<keyword evidence="1" id="KW-0813">Transport</keyword>
<accession>A0A1G9Z4S5</accession>
<comment type="similarity">
    <text evidence="1">Belongs to the TonB-dependent receptor family.</text>
</comment>
<comment type="subcellular location">
    <subcellularLocation>
        <location evidence="1">Cell outer membrane</location>
        <topology evidence="1">Multi-pass membrane protein</topology>
    </subcellularLocation>
</comment>
<protein>
    <submittedName>
        <fullName evidence="3">TonB-linked outer membrane protein, SusC/RagA family</fullName>
    </submittedName>
</protein>
<dbReference type="PROSITE" id="PS52016">
    <property type="entry name" value="TONB_DEPENDENT_REC_3"/>
    <property type="match status" value="1"/>
</dbReference>
<dbReference type="Gene3D" id="2.60.40.1120">
    <property type="entry name" value="Carboxypeptidase-like, regulatory domain"/>
    <property type="match status" value="1"/>
</dbReference>
<dbReference type="InterPro" id="IPR023997">
    <property type="entry name" value="TonB-dep_OMP_SusC/RagA_CS"/>
</dbReference>
<name>A0A1G9Z4S5_9SPHI</name>
<dbReference type="InterPro" id="IPR037066">
    <property type="entry name" value="Plug_dom_sf"/>
</dbReference>
<evidence type="ECO:0000256" key="1">
    <source>
        <dbReference type="PROSITE-ProRule" id="PRU01360"/>
    </source>
</evidence>
<gene>
    <name evidence="3" type="ORF">SAMN05421820_106332</name>
</gene>
<dbReference type="Pfam" id="PF07715">
    <property type="entry name" value="Plug"/>
    <property type="match status" value="1"/>
</dbReference>
<keyword evidence="4" id="KW-1185">Reference proteome</keyword>
<dbReference type="NCBIfam" id="TIGR04056">
    <property type="entry name" value="OMP_RagA_SusC"/>
    <property type="match status" value="1"/>
</dbReference>
<feature type="domain" description="TonB-dependent receptor plug" evidence="2">
    <location>
        <begin position="220"/>
        <end position="328"/>
    </location>
</feature>
<keyword evidence="1" id="KW-0998">Cell outer membrane</keyword>
<reference evidence="4" key="1">
    <citation type="submission" date="2016-10" db="EMBL/GenBank/DDBJ databases">
        <authorList>
            <person name="Varghese N."/>
            <person name="Submissions S."/>
        </authorList>
    </citation>
    <scope>NUCLEOTIDE SEQUENCE [LARGE SCALE GENOMIC DNA]</scope>
    <source>
        <strain evidence="4">DSM 19110</strain>
    </source>
</reference>
<dbReference type="InterPro" id="IPR012910">
    <property type="entry name" value="Plug_dom"/>
</dbReference>
<dbReference type="EMBL" id="FNGY01000006">
    <property type="protein sequence ID" value="SDN15751.1"/>
    <property type="molecule type" value="Genomic_DNA"/>
</dbReference>
<dbReference type="FunFam" id="2.170.130.10:FF:000003">
    <property type="entry name" value="SusC/RagA family TonB-linked outer membrane protein"/>
    <property type="match status" value="1"/>
</dbReference>
<evidence type="ECO:0000313" key="4">
    <source>
        <dbReference type="Proteomes" id="UP000183200"/>
    </source>
</evidence>
<dbReference type="SUPFAM" id="SSF56935">
    <property type="entry name" value="Porins"/>
    <property type="match status" value="1"/>
</dbReference>
<keyword evidence="1" id="KW-0812">Transmembrane</keyword>
<keyword evidence="1" id="KW-1134">Transmembrane beta strand</keyword>
<dbReference type="InterPro" id="IPR008969">
    <property type="entry name" value="CarboxyPept-like_regulatory"/>
</dbReference>
<dbReference type="NCBIfam" id="TIGR04057">
    <property type="entry name" value="SusC_RagA_signa"/>
    <property type="match status" value="1"/>
</dbReference>
<evidence type="ECO:0000259" key="2">
    <source>
        <dbReference type="Pfam" id="PF07715"/>
    </source>
</evidence>
<dbReference type="GO" id="GO:0009279">
    <property type="term" value="C:cell outer membrane"/>
    <property type="evidence" value="ECO:0007669"/>
    <property type="project" value="UniProtKB-SubCell"/>
</dbReference>
<evidence type="ECO:0000313" key="3">
    <source>
        <dbReference type="EMBL" id="SDN15751.1"/>
    </source>
</evidence>
<organism evidence="3 4">
    <name type="scientific">Pedobacter steynii</name>
    <dbReference type="NCBI Taxonomy" id="430522"/>
    <lineage>
        <taxon>Bacteria</taxon>
        <taxon>Pseudomonadati</taxon>
        <taxon>Bacteroidota</taxon>
        <taxon>Sphingobacteriia</taxon>
        <taxon>Sphingobacteriales</taxon>
        <taxon>Sphingobacteriaceae</taxon>
        <taxon>Pedobacter</taxon>
    </lineage>
</organism>
<keyword evidence="1" id="KW-0472">Membrane</keyword>
<dbReference type="SUPFAM" id="SSF49464">
    <property type="entry name" value="Carboxypeptidase regulatory domain-like"/>
    <property type="match status" value="1"/>
</dbReference>
<dbReference type="InterPro" id="IPR039426">
    <property type="entry name" value="TonB-dep_rcpt-like"/>
</dbReference>
<dbReference type="AlphaFoldDB" id="A0A1G9Z4S5"/>
<sequence>MKIYDPNSYDIYCLKDKILLTMKLIVVLIIAGFLQVSAATYAQKKITVSVENAPIELILKTIRKQSGFSVFFIQRDLKNALPVTMSVKEVSLEEALEKCFHNQPLTYIIESNTVVVKEKPAPVKTSKAQFTISGRVKDNSNLPLPGVSVRVKGSTNVKSSDNQGKYSIQVELKDSLEFSYVGYVKQVLIVKGLDNIDVTMIPNEGSLDEVAVVGFGKQKKISIVGAIQSIKPEELRIPTSNISNAFAGKLAGVIAVQRSGQPGADGSSFYIRGISTFNGATNPLIILDGVAVSSGDLNALAPEVIESFSILKDATATAIYGSRGANGVMIVTTKSGKDLDKPRINVRLENSVSSPTKIPKFVSGTEYMKLFNETIAGRGSSEVPYTQDKIDGTRDRLDPYVYPEIDWYDEMFKNAAYNQTVNLNILGGGKKVDYFLSATLNNNSGLIRDFNVNTFKNNISVKRYSFQNNLNANLSQDTRVSLKLNTQLRDFRGPAKDAEGIFGDIMNASPVDFPLMFPNNAAERRDVFFGGRSGGNVNAGYLNPFAEMVKGYTNNFQTTVIATFDAEQKLNFITDGLTVKGLASFKNWSNTNTVRSGGYNNYEIKNLVKNPDGTYSYDLAMIGTPQSAALGTTGSTSGDRMLYFQSSLEYSKTLAEKHNVSGLLLYNQEEYSVNNPTDLISSLPRRRQGIAGRATYGFDNKYLAEFNFGYNGSENFAKGKRFGFFPSVAVGYVLSSEDFFKSLSATIPLLKFRASWGKVGNDQIAGARFLYMSDLNLVGQGYTTGLDMNYGKSGPTFARFTNNDITWEVGKKINVGMDLNLMNKVNLVVDFYRENRSGIFLERAGIPGFFGTDGTKVYSNIGEVRNQGMDLSLDYNHDFGNGFFMSLKGTFTFARNKVINNDEPPFTKYKNLSAVGYPIGTPLGYLADRLFIDDADIKAHALQQIGGVIMPGDIKYLDITNGVDGLNIINSSDMMRMGYPGTPEVIYGFGPSFKLKKFDFSFFFQGVANTSFFINGFHPFGPRTQRNVLQFVADQRWRADDPNPYATYPRLSKLDLPNNTENSSYWLRDASFLKLRNVELGYTYKSARIYLSGYNVLTFSKFKYWDPEQGGGNGLRYPSQRIFNIGLQMGF</sequence>
<dbReference type="Gene3D" id="2.170.130.10">
    <property type="entry name" value="TonB-dependent receptor, plug domain"/>
    <property type="match status" value="1"/>
</dbReference>
<dbReference type="InterPro" id="IPR023996">
    <property type="entry name" value="TonB-dep_OMP_SusC/RagA"/>
</dbReference>